<dbReference type="InterPro" id="IPR024072">
    <property type="entry name" value="DHFR-like_dom_sf"/>
</dbReference>
<name>A0ABZ1ZR07_STRAQ</name>
<sequence>MRTLAITQNITVDGSIEMITDWFDPQGHAGADMSDVLEESHRQDERSDALLLGRRTFEDFRGYWPLRTDDTTGITAYLDRVAKYVVSGTLTDPGWRNSTVLKGDPVEEVRRLKAEEGGKDIVLTGSITLAHALIAAGLVDEYRLFVYPAVQGRGRRLFPDGHEVPGLRLLESRAFRSGITLQRYAPA</sequence>
<dbReference type="Pfam" id="PF01872">
    <property type="entry name" value="RibD_C"/>
    <property type="match status" value="1"/>
</dbReference>
<protein>
    <submittedName>
        <fullName evidence="2">Dihydrofolate reductase family protein</fullName>
    </submittedName>
</protein>
<dbReference type="RefSeq" id="WP_329358727.1">
    <property type="nucleotide sequence ID" value="NZ_CP109490.1"/>
</dbReference>
<dbReference type="InterPro" id="IPR002734">
    <property type="entry name" value="RibDG_C"/>
</dbReference>
<dbReference type="SUPFAM" id="SSF53597">
    <property type="entry name" value="Dihydrofolate reductase-like"/>
    <property type="match status" value="1"/>
</dbReference>
<dbReference type="InterPro" id="IPR050765">
    <property type="entry name" value="Riboflavin_Biosynth_HTPR"/>
</dbReference>
<proteinExistence type="predicted"/>
<evidence type="ECO:0000313" key="2">
    <source>
        <dbReference type="EMBL" id="WUX40875.1"/>
    </source>
</evidence>
<dbReference type="Gene3D" id="3.40.430.10">
    <property type="entry name" value="Dihydrofolate Reductase, subunit A"/>
    <property type="match status" value="1"/>
</dbReference>
<accession>A0ABZ1ZR07</accession>
<organism evidence="2 3">
    <name type="scientific">Streptomyces anulatus</name>
    <name type="common">Streptomyces chrysomallus</name>
    <dbReference type="NCBI Taxonomy" id="1892"/>
    <lineage>
        <taxon>Bacteria</taxon>
        <taxon>Bacillati</taxon>
        <taxon>Actinomycetota</taxon>
        <taxon>Actinomycetes</taxon>
        <taxon>Kitasatosporales</taxon>
        <taxon>Streptomycetaceae</taxon>
        <taxon>Streptomyces</taxon>
    </lineage>
</organism>
<keyword evidence="3" id="KW-1185">Reference proteome</keyword>
<dbReference type="EMBL" id="CP109491">
    <property type="protein sequence ID" value="WUX40875.1"/>
    <property type="molecule type" value="Genomic_DNA"/>
</dbReference>
<reference evidence="2" key="1">
    <citation type="submission" date="2022-10" db="EMBL/GenBank/DDBJ databases">
        <title>The complete genomes of actinobacterial strains from the NBC collection.</title>
        <authorList>
            <person name="Joergensen T.S."/>
            <person name="Alvarez Arevalo M."/>
            <person name="Sterndorff E.B."/>
            <person name="Faurdal D."/>
            <person name="Vuksanovic O."/>
            <person name="Mourched A.-S."/>
            <person name="Charusanti P."/>
            <person name="Shaw S."/>
            <person name="Blin K."/>
            <person name="Weber T."/>
        </authorList>
    </citation>
    <scope>NUCLEOTIDE SEQUENCE</scope>
    <source>
        <strain evidence="2">NBC_01436</strain>
    </source>
</reference>
<dbReference type="Proteomes" id="UP001431926">
    <property type="component" value="Chromosome"/>
</dbReference>
<gene>
    <name evidence="2" type="ORF">OG367_33660</name>
</gene>
<evidence type="ECO:0000313" key="3">
    <source>
        <dbReference type="Proteomes" id="UP001431926"/>
    </source>
</evidence>
<feature type="domain" description="Bacterial bifunctional deaminase-reductase C-terminal" evidence="1">
    <location>
        <begin position="4"/>
        <end position="180"/>
    </location>
</feature>
<evidence type="ECO:0000259" key="1">
    <source>
        <dbReference type="Pfam" id="PF01872"/>
    </source>
</evidence>
<dbReference type="PANTHER" id="PTHR38011:SF11">
    <property type="entry name" value="2,5-DIAMINO-6-RIBOSYLAMINO-4(3H)-PYRIMIDINONE 5'-PHOSPHATE REDUCTASE"/>
    <property type="match status" value="1"/>
</dbReference>
<dbReference type="PANTHER" id="PTHR38011">
    <property type="entry name" value="DIHYDROFOLATE REDUCTASE FAMILY PROTEIN (AFU_ORTHOLOGUE AFUA_8G06820)"/>
    <property type="match status" value="1"/>
</dbReference>